<evidence type="ECO:0000313" key="1">
    <source>
        <dbReference type="EMBL" id="TNN68070.1"/>
    </source>
</evidence>
<name>A0A4Z2HR08_9TELE</name>
<keyword evidence="2" id="KW-1185">Reference proteome</keyword>
<dbReference type="EMBL" id="SRLO01000195">
    <property type="protein sequence ID" value="TNN68070.1"/>
    <property type="molecule type" value="Genomic_DNA"/>
</dbReference>
<gene>
    <name evidence="1" type="ORF">EYF80_021715</name>
</gene>
<sequence>MEPPEASAQALSPEARIGYDSERSEIKVDVVLVVADEEQAEPRVEGIDGHNEQDADDVALLVGDGVGPKVDVKHH</sequence>
<proteinExistence type="predicted"/>
<reference evidence="1 2" key="1">
    <citation type="submission" date="2019-03" db="EMBL/GenBank/DDBJ databases">
        <title>First draft genome of Liparis tanakae, snailfish: a comprehensive survey of snailfish specific genes.</title>
        <authorList>
            <person name="Kim W."/>
            <person name="Song I."/>
            <person name="Jeong J.-H."/>
            <person name="Kim D."/>
            <person name="Kim S."/>
            <person name="Ryu S."/>
            <person name="Song J.Y."/>
            <person name="Lee S.K."/>
        </authorList>
    </citation>
    <scope>NUCLEOTIDE SEQUENCE [LARGE SCALE GENOMIC DNA]</scope>
    <source>
        <tissue evidence="1">Muscle</tissue>
    </source>
</reference>
<evidence type="ECO:0000313" key="2">
    <source>
        <dbReference type="Proteomes" id="UP000314294"/>
    </source>
</evidence>
<accession>A0A4Z2HR08</accession>
<dbReference type="AlphaFoldDB" id="A0A4Z2HR08"/>
<protein>
    <submittedName>
        <fullName evidence="1">Uncharacterized protein</fullName>
    </submittedName>
</protein>
<organism evidence="1 2">
    <name type="scientific">Liparis tanakae</name>
    <name type="common">Tanaka's snailfish</name>
    <dbReference type="NCBI Taxonomy" id="230148"/>
    <lineage>
        <taxon>Eukaryota</taxon>
        <taxon>Metazoa</taxon>
        <taxon>Chordata</taxon>
        <taxon>Craniata</taxon>
        <taxon>Vertebrata</taxon>
        <taxon>Euteleostomi</taxon>
        <taxon>Actinopterygii</taxon>
        <taxon>Neopterygii</taxon>
        <taxon>Teleostei</taxon>
        <taxon>Neoteleostei</taxon>
        <taxon>Acanthomorphata</taxon>
        <taxon>Eupercaria</taxon>
        <taxon>Perciformes</taxon>
        <taxon>Cottioidei</taxon>
        <taxon>Cottales</taxon>
        <taxon>Liparidae</taxon>
        <taxon>Liparis</taxon>
    </lineage>
</organism>
<dbReference type="Proteomes" id="UP000314294">
    <property type="component" value="Unassembled WGS sequence"/>
</dbReference>
<comment type="caution">
    <text evidence="1">The sequence shown here is derived from an EMBL/GenBank/DDBJ whole genome shotgun (WGS) entry which is preliminary data.</text>
</comment>